<proteinExistence type="predicted"/>
<feature type="domain" description="Aldehyde oxidase/xanthine dehydrogenase a/b hammerhead" evidence="2">
    <location>
        <begin position="227"/>
        <end position="305"/>
    </location>
</feature>
<dbReference type="RefSeq" id="WP_183982167.1">
    <property type="nucleotide sequence ID" value="NZ_JACIEV010000001.1"/>
</dbReference>
<dbReference type="SUPFAM" id="SSF56003">
    <property type="entry name" value="Molybdenum cofactor-binding domain"/>
    <property type="match status" value="2"/>
</dbReference>
<dbReference type="Gene3D" id="3.90.1170.50">
    <property type="entry name" value="Aldehyde oxidase/xanthine dehydrogenase, a/b hammerhead"/>
    <property type="match status" value="1"/>
</dbReference>
<dbReference type="InterPro" id="IPR008274">
    <property type="entry name" value="AldOxase/xan_DH_MoCoBD1"/>
</dbReference>
<dbReference type="PANTHER" id="PTHR47495">
    <property type="entry name" value="ALDEHYDE DEHYDROGENASE"/>
    <property type="match status" value="1"/>
</dbReference>
<dbReference type="Pfam" id="PF02738">
    <property type="entry name" value="MoCoBD_1"/>
    <property type="match status" value="1"/>
</dbReference>
<dbReference type="PIRSF" id="PIRSF036389">
    <property type="entry name" value="IOR_B"/>
    <property type="match status" value="1"/>
</dbReference>
<gene>
    <name evidence="3" type="ORF">GGQ80_000479</name>
</gene>
<evidence type="ECO:0000259" key="2">
    <source>
        <dbReference type="SMART" id="SM01008"/>
    </source>
</evidence>
<dbReference type="Pfam" id="PF20256">
    <property type="entry name" value="MoCoBD_2"/>
    <property type="match status" value="2"/>
</dbReference>
<dbReference type="Gene3D" id="3.30.365.10">
    <property type="entry name" value="Aldehyde oxidase/xanthine dehydrogenase, molybdopterin binding domain"/>
    <property type="match status" value="5"/>
</dbReference>
<keyword evidence="1" id="KW-0812">Transmembrane</keyword>
<evidence type="ECO:0000256" key="1">
    <source>
        <dbReference type="SAM" id="Phobius"/>
    </source>
</evidence>
<feature type="transmembrane region" description="Helical" evidence="1">
    <location>
        <begin position="7"/>
        <end position="25"/>
    </location>
</feature>
<dbReference type="EMBL" id="JACIEV010000001">
    <property type="protein sequence ID" value="MBB4152603.1"/>
    <property type="molecule type" value="Genomic_DNA"/>
</dbReference>
<sequence length="734" mass="76006">MPVTRRNILIGGGAGIGLIAAWALWPRTYTPRLTLNPGETAFGAWLKIGIDGHVTVVVPQCEHGQGVYTALPQIVADELGADWRTVGVEPAPIGPFYANPLALDELFEGNFDRLPAGVRDTLAKRSALMLTGAATSVRQFEAPLREAAAAARALLCQAAAQRWGIDWNQTRTEAGFVVAGNRSLRFAELAAEATGFPVPDPLPIGTQGAGKLAGQSVPRLDTPAKVDGSANFAGDVRLPDMVHAAIRQAPPGDSRLIRVDTAAADRVRGAIAVVQNPRWVAAVATTWWAATRALDAAAPRFETRGLIDSASIDRALAAAFAQPGHRVAAVGDVDAAMTSGRTIAADYTAAAAVHAAIETMSAVAAWRDDRLELWMPTQAPSLARAAAAAAAGVSEASVVIHPMLAGGSFGANLEALAAEQAAILALRLKRPVSLVWPRAEDLVHDRVRPPARARMAARLAGNGAILGWHARIAAPATGAELAHRLMPGAVTDLALAGRRGDPYAVAGAAPPYRLPAMAVDHHPADIGLPTGHLRGGAHGYTAFFTECFLDEIARASGSEPMSFRIGMLGGNPRLARCLTTAAALGGWDGGTSGGGQGIAAHAFRGSFIAVLAEAHLDDDGRPAVDRLVAAVDAGRLVNPDLARQQIESGLIFGMAMALGGATGYTRNLADARGFASLALPRLADTPDINVEFVPSDEDSGGIGDLGVPAVAPAIANAIHAATGQRLRGLPLRAS</sequence>
<dbReference type="InterPro" id="IPR012368">
    <property type="entry name" value="OxRdtase_Mopterin-bd_su_IorB"/>
</dbReference>
<dbReference type="AlphaFoldDB" id="A0A840F013"/>
<name>A0A840F013_9SPHN</name>
<dbReference type="InterPro" id="IPR037165">
    <property type="entry name" value="AldOxase/xan_DH_Mopterin-bd_sf"/>
</dbReference>
<reference evidence="3 4" key="1">
    <citation type="submission" date="2020-08" db="EMBL/GenBank/DDBJ databases">
        <title>Genomic Encyclopedia of Type Strains, Phase IV (KMG-IV): sequencing the most valuable type-strain genomes for metagenomic binning, comparative biology and taxonomic classification.</title>
        <authorList>
            <person name="Goeker M."/>
        </authorList>
    </citation>
    <scope>NUCLEOTIDE SEQUENCE [LARGE SCALE GENOMIC DNA]</scope>
    <source>
        <strain evidence="3 4">YC6723</strain>
    </source>
</reference>
<dbReference type="InterPro" id="IPR046867">
    <property type="entry name" value="AldOxase/xan_DH_MoCoBD2"/>
</dbReference>
<dbReference type="PANTHER" id="PTHR47495:SF1">
    <property type="entry name" value="BLL3820 PROTEIN"/>
    <property type="match status" value="1"/>
</dbReference>
<dbReference type="InterPro" id="IPR052516">
    <property type="entry name" value="N-heterocyclic_Hydroxylase"/>
</dbReference>
<comment type="caution">
    <text evidence="3">The sequence shown here is derived from an EMBL/GenBank/DDBJ whole genome shotgun (WGS) entry which is preliminary data.</text>
</comment>
<protein>
    <submittedName>
        <fullName evidence="3">Isoquinoline 1-oxidoreductase beta subunit</fullName>
        <ecNumber evidence="3">1.3.99.16</ecNumber>
    </submittedName>
</protein>
<dbReference type="GO" id="GO:0047121">
    <property type="term" value="F:isoquinoline 1-oxidoreductase activity"/>
    <property type="evidence" value="ECO:0007669"/>
    <property type="project" value="UniProtKB-EC"/>
</dbReference>
<accession>A0A840F013</accession>
<dbReference type="EC" id="1.3.99.16" evidence="3"/>
<evidence type="ECO:0000313" key="3">
    <source>
        <dbReference type="EMBL" id="MBB4152603.1"/>
    </source>
</evidence>
<keyword evidence="3" id="KW-0560">Oxidoreductase</keyword>
<keyword evidence="4" id="KW-1185">Reference proteome</keyword>
<evidence type="ECO:0000313" key="4">
    <source>
        <dbReference type="Proteomes" id="UP000529795"/>
    </source>
</evidence>
<dbReference type="InterPro" id="IPR000674">
    <property type="entry name" value="Ald_Oxase/Xan_DH_a/b"/>
</dbReference>
<dbReference type="Proteomes" id="UP000529795">
    <property type="component" value="Unassembled WGS sequence"/>
</dbReference>
<dbReference type="SMART" id="SM01008">
    <property type="entry name" value="Ald_Xan_dh_C"/>
    <property type="match status" value="1"/>
</dbReference>
<keyword evidence="1" id="KW-0472">Membrane</keyword>
<keyword evidence="1" id="KW-1133">Transmembrane helix</keyword>
<organism evidence="3 4">
    <name type="scientific">Sphingomonas jinjuensis</name>
    <dbReference type="NCBI Taxonomy" id="535907"/>
    <lineage>
        <taxon>Bacteria</taxon>
        <taxon>Pseudomonadati</taxon>
        <taxon>Pseudomonadota</taxon>
        <taxon>Alphaproteobacteria</taxon>
        <taxon>Sphingomonadales</taxon>
        <taxon>Sphingomonadaceae</taxon>
        <taxon>Sphingomonas</taxon>
    </lineage>
</organism>